<dbReference type="SUPFAM" id="SSF57850">
    <property type="entry name" value="RING/U-box"/>
    <property type="match status" value="2"/>
</dbReference>
<dbReference type="Pfam" id="PF22191">
    <property type="entry name" value="IBR_1"/>
    <property type="match status" value="1"/>
</dbReference>
<dbReference type="OMA" id="DKAYAQW"/>
<dbReference type="GO" id="GO:0008270">
    <property type="term" value="F:zinc ion binding"/>
    <property type="evidence" value="ECO:0007669"/>
    <property type="project" value="UniProtKB-KW"/>
</dbReference>
<evidence type="ECO:0000256" key="4">
    <source>
        <dbReference type="ARBA" id="ARBA00022723"/>
    </source>
</evidence>
<dbReference type="AlphaFoldDB" id="A0A067CSK6"/>
<keyword evidence="7" id="KW-0833">Ubl conjugation pathway</keyword>
<keyword evidence="4" id="KW-0479">Metal-binding</keyword>
<dbReference type="GO" id="GO:0061630">
    <property type="term" value="F:ubiquitin protein ligase activity"/>
    <property type="evidence" value="ECO:0007669"/>
    <property type="project" value="UniProtKB-EC"/>
</dbReference>
<dbReference type="InterPro" id="IPR013083">
    <property type="entry name" value="Znf_RING/FYVE/PHD"/>
</dbReference>
<dbReference type="GeneID" id="24125931"/>
<dbReference type="Pfam" id="PF01485">
    <property type="entry name" value="IBR"/>
    <property type="match status" value="1"/>
</dbReference>
<evidence type="ECO:0000256" key="1">
    <source>
        <dbReference type="ARBA" id="ARBA00001798"/>
    </source>
</evidence>
<evidence type="ECO:0000256" key="5">
    <source>
        <dbReference type="ARBA" id="ARBA00022737"/>
    </source>
</evidence>
<keyword evidence="10" id="KW-0812">Transmembrane</keyword>
<dbReference type="PROSITE" id="PS50089">
    <property type="entry name" value="ZF_RING_2"/>
    <property type="match status" value="1"/>
</dbReference>
<evidence type="ECO:0000256" key="9">
    <source>
        <dbReference type="PROSITE-ProRule" id="PRU00175"/>
    </source>
</evidence>
<dbReference type="InterPro" id="IPR002867">
    <property type="entry name" value="IBR_dom"/>
</dbReference>
<keyword evidence="5" id="KW-0677">Repeat</keyword>
<dbReference type="InterPro" id="IPR044066">
    <property type="entry name" value="TRIAD_supradom"/>
</dbReference>
<dbReference type="GO" id="GO:0016567">
    <property type="term" value="P:protein ubiquitination"/>
    <property type="evidence" value="ECO:0007669"/>
    <property type="project" value="InterPro"/>
</dbReference>
<proteinExistence type="predicted"/>
<keyword evidence="10" id="KW-0472">Membrane</keyword>
<evidence type="ECO:0000313" key="14">
    <source>
        <dbReference type="Proteomes" id="UP000030745"/>
    </source>
</evidence>
<dbReference type="InterPro" id="IPR001841">
    <property type="entry name" value="Znf_RING"/>
</dbReference>
<evidence type="ECO:0000256" key="10">
    <source>
        <dbReference type="SAM" id="Phobius"/>
    </source>
</evidence>
<keyword evidence="14" id="KW-1185">Reference proteome</keyword>
<feature type="domain" description="RING-type" evidence="11">
    <location>
        <begin position="150"/>
        <end position="203"/>
    </location>
</feature>
<feature type="transmembrane region" description="Helical" evidence="10">
    <location>
        <begin position="57"/>
        <end position="78"/>
    </location>
</feature>
<dbReference type="STRING" id="695850.A0A067CSK6"/>
<evidence type="ECO:0000259" key="11">
    <source>
        <dbReference type="PROSITE" id="PS50089"/>
    </source>
</evidence>
<keyword evidence="10" id="KW-1133">Transmembrane helix</keyword>
<evidence type="ECO:0000256" key="6">
    <source>
        <dbReference type="ARBA" id="ARBA00022771"/>
    </source>
</evidence>
<reference evidence="13 14" key="1">
    <citation type="journal article" date="2013" name="PLoS Genet.">
        <title>Distinctive expansion of potential virulence genes in the genome of the oomycete fish pathogen Saprolegnia parasitica.</title>
        <authorList>
            <person name="Jiang R.H."/>
            <person name="de Bruijn I."/>
            <person name="Haas B.J."/>
            <person name="Belmonte R."/>
            <person name="Lobach L."/>
            <person name="Christie J."/>
            <person name="van den Ackerveken G."/>
            <person name="Bottin A."/>
            <person name="Bulone V."/>
            <person name="Diaz-Moreno S.M."/>
            <person name="Dumas B."/>
            <person name="Fan L."/>
            <person name="Gaulin E."/>
            <person name="Govers F."/>
            <person name="Grenville-Briggs L.J."/>
            <person name="Horner N.R."/>
            <person name="Levin J.Z."/>
            <person name="Mammella M."/>
            <person name="Meijer H.J."/>
            <person name="Morris P."/>
            <person name="Nusbaum C."/>
            <person name="Oome S."/>
            <person name="Phillips A.J."/>
            <person name="van Rooyen D."/>
            <person name="Rzeszutek E."/>
            <person name="Saraiva M."/>
            <person name="Secombes C.J."/>
            <person name="Seidl M.F."/>
            <person name="Snel B."/>
            <person name="Stassen J.H."/>
            <person name="Sykes S."/>
            <person name="Tripathy S."/>
            <person name="van den Berg H."/>
            <person name="Vega-Arreguin J.C."/>
            <person name="Wawra S."/>
            <person name="Young S.K."/>
            <person name="Zeng Q."/>
            <person name="Dieguez-Uribeondo J."/>
            <person name="Russ C."/>
            <person name="Tyler B.M."/>
            <person name="van West P."/>
        </authorList>
    </citation>
    <scope>NUCLEOTIDE SEQUENCE [LARGE SCALE GENOMIC DNA]</scope>
    <source>
        <strain evidence="13 14">CBS 223.65</strain>
    </source>
</reference>
<dbReference type="Gene3D" id="3.30.40.10">
    <property type="entry name" value="Zinc/RING finger domain, C3HC4 (zinc finger)"/>
    <property type="match status" value="1"/>
</dbReference>
<dbReference type="InterPro" id="IPR031127">
    <property type="entry name" value="E3_UB_ligase_RBR"/>
</dbReference>
<feature type="transmembrane region" description="Helical" evidence="10">
    <location>
        <begin position="98"/>
        <end position="124"/>
    </location>
</feature>
<dbReference type="Gene3D" id="1.20.120.1750">
    <property type="match status" value="1"/>
</dbReference>
<accession>A0A067CSK6</accession>
<name>A0A067CSK6_SAPPC</name>
<keyword evidence="6 9" id="KW-0863">Zinc-finger</keyword>
<dbReference type="Proteomes" id="UP000030745">
    <property type="component" value="Unassembled WGS sequence"/>
</dbReference>
<dbReference type="KEGG" id="spar:SPRG_03422"/>
<sequence length="340" mass="38062">MHDCVYAAATLAVVGLDLVLSDYVIVLLWTALLIVFSQDAASVLAVYLVIMYSANVAFGWTGVLALLVLYSICVLAEGDKIHQRSRSQCASELVAYLVVMYSTNVVFGWTGVLAFFLLLCFISLQVNAERMHKRSVCTDAPSPTSLIFECQVCLENQPQRRRAMTSCSDCSLAICETCLRQYLTLRIESGQVSREHLCCPGCRVVLPQRVLTTYLSVELYATLRKMVHDASERPACPYGHCAGTVLSTPHWLLKRRVTCSAGHGICVECNRPYHVRPTCVDKAYAQWKKVHEVRSCPQCNRDIERNGGCKHMTCVKCWHEFCWLCRAPWSGYGHPCTGDE</sequence>
<protein>
    <recommendedName>
        <fullName evidence="2">RBR-type E3 ubiquitin transferase</fullName>
        <ecNumber evidence="2">2.3.2.31</ecNumber>
    </recommendedName>
</protein>
<dbReference type="RefSeq" id="XP_012197385.1">
    <property type="nucleotide sequence ID" value="XM_012341995.1"/>
</dbReference>
<dbReference type="OrthoDB" id="10009520at2759"/>
<evidence type="ECO:0000256" key="2">
    <source>
        <dbReference type="ARBA" id="ARBA00012251"/>
    </source>
</evidence>
<dbReference type="PANTHER" id="PTHR11685">
    <property type="entry name" value="RBR FAMILY RING FINGER AND IBR DOMAIN-CONTAINING"/>
    <property type="match status" value="1"/>
</dbReference>
<feature type="domain" description="RING-type" evidence="12">
    <location>
        <begin position="146"/>
        <end position="340"/>
    </location>
</feature>
<dbReference type="VEuPathDB" id="FungiDB:SPRG_03422"/>
<gene>
    <name evidence="13" type="ORF">SPRG_03422</name>
</gene>
<organism evidence="13 14">
    <name type="scientific">Saprolegnia parasitica (strain CBS 223.65)</name>
    <dbReference type="NCBI Taxonomy" id="695850"/>
    <lineage>
        <taxon>Eukaryota</taxon>
        <taxon>Sar</taxon>
        <taxon>Stramenopiles</taxon>
        <taxon>Oomycota</taxon>
        <taxon>Saprolegniomycetes</taxon>
        <taxon>Saprolegniales</taxon>
        <taxon>Saprolegniaceae</taxon>
        <taxon>Saprolegnia</taxon>
    </lineage>
</organism>
<evidence type="ECO:0000313" key="13">
    <source>
        <dbReference type="EMBL" id="KDO32205.1"/>
    </source>
</evidence>
<evidence type="ECO:0000259" key="12">
    <source>
        <dbReference type="PROSITE" id="PS51873"/>
    </source>
</evidence>
<evidence type="ECO:0000256" key="7">
    <source>
        <dbReference type="ARBA" id="ARBA00022786"/>
    </source>
</evidence>
<dbReference type="EMBL" id="KK583196">
    <property type="protein sequence ID" value="KDO32205.1"/>
    <property type="molecule type" value="Genomic_DNA"/>
</dbReference>
<dbReference type="PROSITE" id="PS51873">
    <property type="entry name" value="TRIAD"/>
    <property type="match status" value="1"/>
</dbReference>
<keyword evidence="8" id="KW-0862">Zinc</keyword>
<evidence type="ECO:0000256" key="8">
    <source>
        <dbReference type="ARBA" id="ARBA00022833"/>
    </source>
</evidence>
<evidence type="ECO:0000256" key="3">
    <source>
        <dbReference type="ARBA" id="ARBA00022679"/>
    </source>
</evidence>
<dbReference type="EC" id="2.3.2.31" evidence="2"/>
<comment type="catalytic activity">
    <reaction evidence="1">
        <text>[E2 ubiquitin-conjugating enzyme]-S-ubiquitinyl-L-cysteine + [acceptor protein]-L-lysine = [E2 ubiquitin-conjugating enzyme]-L-cysteine + [acceptor protein]-N(6)-ubiquitinyl-L-lysine.</text>
        <dbReference type="EC" id="2.3.2.31"/>
    </reaction>
</comment>
<keyword evidence="3" id="KW-0808">Transferase</keyword>